<dbReference type="PANTHER" id="PTHR12250:SF0">
    <property type="entry name" value="GPI ETHANOLAMINE PHOSPHATE TRANSFERASE 1"/>
    <property type="match status" value="1"/>
</dbReference>
<dbReference type="KEGG" id="dpx:DAPPUDRAFT_302216"/>
<feature type="transmembrane region" description="Helical" evidence="12">
    <location>
        <begin position="462"/>
        <end position="483"/>
    </location>
</feature>
<feature type="chain" id="PRO_5003241880" description="GPI ethanolamine phosphate transferase 1" evidence="13">
    <location>
        <begin position="31"/>
        <end position="889"/>
    </location>
</feature>
<dbReference type="OrthoDB" id="2748310at2759"/>
<feature type="transmembrane region" description="Helical" evidence="12">
    <location>
        <begin position="578"/>
        <end position="595"/>
    </location>
</feature>
<dbReference type="InterPro" id="IPR017852">
    <property type="entry name" value="GPI_EtnP_transferase_1_C"/>
</dbReference>
<feature type="transmembrane region" description="Helical" evidence="12">
    <location>
        <begin position="814"/>
        <end position="834"/>
    </location>
</feature>
<dbReference type="AlphaFoldDB" id="E9HMA0"/>
<proteinExistence type="inferred from homology"/>
<evidence type="ECO:0000256" key="6">
    <source>
        <dbReference type="ARBA" id="ARBA00022679"/>
    </source>
</evidence>
<dbReference type="InterPro" id="IPR017850">
    <property type="entry name" value="Alkaline_phosphatase_core_sf"/>
</dbReference>
<feature type="transmembrane region" description="Helical" evidence="12">
    <location>
        <begin position="431"/>
        <end position="450"/>
    </location>
</feature>
<evidence type="ECO:0000313" key="16">
    <source>
        <dbReference type="Proteomes" id="UP000000305"/>
    </source>
</evidence>
<dbReference type="Proteomes" id="UP000000305">
    <property type="component" value="Unassembled WGS sequence"/>
</dbReference>
<dbReference type="PANTHER" id="PTHR12250">
    <property type="entry name" value="PHOSPHATIDYLINOSITOL GLYCAN, CLASS N"/>
    <property type="match status" value="1"/>
</dbReference>
<feature type="transmembrane region" description="Helical" evidence="12">
    <location>
        <begin position="699"/>
        <end position="722"/>
    </location>
</feature>
<evidence type="ECO:0000256" key="4">
    <source>
        <dbReference type="ARBA" id="ARBA00020831"/>
    </source>
</evidence>
<keyword evidence="13" id="KW-0732">Signal</keyword>
<keyword evidence="16" id="KW-1185">Reference proteome</keyword>
<dbReference type="FunFam" id="3.40.720.10:FF:000015">
    <property type="entry name" value="GPI ethanolamine phosphate transferase 1"/>
    <property type="match status" value="1"/>
</dbReference>
<feature type="transmembrane region" description="Helical" evidence="12">
    <location>
        <begin position="602"/>
        <end position="623"/>
    </location>
</feature>
<dbReference type="InParanoid" id="E9HMA0"/>
<sequence length="889" mass="101515">MWIILSAVFVQIVFLLSVFDIHFHSPIVKGMTPYANPIPAPAKRLVLFSADGLRFDTFLSYGNDREPNAKFLRSIASSRGKWGLSNTRVPTESRPGHVAMIAGLYEDPSAVFRGWKENPVEFDSVFNQSSYTFGWGSPDILSMFSKGTKGNVMSYTYSSESEQFTGHDAYKLDEWVFEHFERFIKMAPHNATLSSMLQERKLIFFIHLLGLDTNGHTNKPHSTFYTDNLRYVDQGIAKIEGLINDYFKDNQTAFIFTADHGMTDWGSHGAGHPSETQTPIVAWGAGINTKNIDAAHWENNRNDMEQADVAPLMAALLGINFPVNSVGKLPLAYLADEMLWKSHCALANVQQLSRSFQALTQRQQDRSLSLRFRPFWPLESNQVSAHNLQQIEASIRSGYYNESIQQSLNLMDLCLQGMDYFYRYDEFQLKMFITLAYIGWAGILAVFIIQERVTTSKKKTGHQFRLIDQIVFGLSVVIFIVLTVEGVPFLYYAYHLLPLMLWWYCLRQSKQMLRQTIRLIRIRHFVWATFLLGGLEFIVAGFFYRWFLSVGLVFMSLWPHWDQHSSSRWRHHETFKSLWMFTFLILAMFPVFPPVGKHSVPILVDIGGMILTVMAFWSSLVMHHDRDRTVLVCYTIAIPITLYVRHSVSDSLVQGQGLPVLEQALSWILLCLPLTLPLIGPSLVWPRLIGIVITLTPSFLLLSLSYEGIFFAVLVVALAIWIRLEAAIPATDSFWTQLRRSYFFLFLTFLSFFGLGNLASLNSFDPSSVRCFVTTFSPFTMAGLLLWKITVPFIAVSSALWAITVQHQLSMKNVYLMILLLSAAMAVQFFHWVTSRGSWLDIGTSLSHYVIVQFTVVFVMLLRSVVQFLTHGPIYFHATRPTASKYDKD</sequence>
<evidence type="ECO:0000259" key="14">
    <source>
        <dbReference type="Pfam" id="PF04987"/>
    </source>
</evidence>
<feature type="transmembrane region" description="Helical" evidence="12">
    <location>
        <begin position="629"/>
        <end position="648"/>
    </location>
</feature>
<keyword evidence="8 12" id="KW-0256">Endoplasmic reticulum</keyword>
<dbReference type="STRING" id="6669.E9HMA0"/>
<dbReference type="CDD" id="cd16020">
    <property type="entry name" value="GPI_EPT_1"/>
    <property type="match status" value="1"/>
</dbReference>
<dbReference type="GO" id="GO:0051377">
    <property type="term" value="F:mannose-ethanolamine phosphotransferase activity"/>
    <property type="evidence" value="ECO:0000318"/>
    <property type="project" value="GO_Central"/>
</dbReference>
<dbReference type="UniPathway" id="UPA00196"/>
<accession>E9HMA0</accession>
<reference evidence="15 16" key="1">
    <citation type="journal article" date="2011" name="Science">
        <title>The ecoresponsive genome of Daphnia pulex.</title>
        <authorList>
            <person name="Colbourne J.K."/>
            <person name="Pfrender M.E."/>
            <person name="Gilbert D."/>
            <person name="Thomas W.K."/>
            <person name="Tucker A."/>
            <person name="Oakley T.H."/>
            <person name="Tokishita S."/>
            <person name="Aerts A."/>
            <person name="Arnold G.J."/>
            <person name="Basu M.K."/>
            <person name="Bauer D.J."/>
            <person name="Caceres C.E."/>
            <person name="Carmel L."/>
            <person name="Casola C."/>
            <person name="Choi J.H."/>
            <person name="Detter J.C."/>
            <person name="Dong Q."/>
            <person name="Dusheyko S."/>
            <person name="Eads B.D."/>
            <person name="Frohlich T."/>
            <person name="Geiler-Samerotte K.A."/>
            <person name="Gerlach D."/>
            <person name="Hatcher P."/>
            <person name="Jogdeo S."/>
            <person name="Krijgsveld J."/>
            <person name="Kriventseva E.V."/>
            <person name="Kultz D."/>
            <person name="Laforsch C."/>
            <person name="Lindquist E."/>
            <person name="Lopez J."/>
            <person name="Manak J.R."/>
            <person name="Muller J."/>
            <person name="Pangilinan J."/>
            <person name="Patwardhan R.P."/>
            <person name="Pitluck S."/>
            <person name="Pritham E.J."/>
            <person name="Rechtsteiner A."/>
            <person name="Rho M."/>
            <person name="Rogozin I.B."/>
            <person name="Sakarya O."/>
            <person name="Salamov A."/>
            <person name="Schaack S."/>
            <person name="Shapiro H."/>
            <person name="Shiga Y."/>
            <person name="Skalitzky C."/>
            <person name="Smith Z."/>
            <person name="Souvorov A."/>
            <person name="Sung W."/>
            <person name="Tang Z."/>
            <person name="Tsuchiya D."/>
            <person name="Tu H."/>
            <person name="Vos H."/>
            <person name="Wang M."/>
            <person name="Wolf Y.I."/>
            <person name="Yamagata H."/>
            <person name="Yamada T."/>
            <person name="Ye Y."/>
            <person name="Shaw J.R."/>
            <person name="Andrews J."/>
            <person name="Crease T.J."/>
            <person name="Tang H."/>
            <person name="Lucas S.M."/>
            <person name="Robertson H.M."/>
            <person name="Bork P."/>
            <person name="Koonin E.V."/>
            <person name="Zdobnov E.M."/>
            <person name="Grigoriev I.V."/>
            <person name="Lynch M."/>
            <person name="Boore J.L."/>
        </authorList>
    </citation>
    <scope>NUCLEOTIDE SEQUENCE [LARGE SCALE GENOMIC DNA]</scope>
</reference>
<dbReference type="OMA" id="QSYFHRE"/>
<comment type="function">
    <text evidence="12">Ethanolamine phosphate transferase involved in glycosylphosphatidylinositol-anchor biosynthesis. Transfers ethanolamine phosphate to the first alpha-1,4-linked mannose of the glycosylphosphatidylinositol precursor of GPI-anchor.</text>
</comment>
<evidence type="ECO:0000256" key="3">
    <source>
        <dbReference type="ARBA" id="ARBA00008400"/>
    </source>
</evidence>
<dbReference type="GO" id="GO:0005789">
    <property type="term" value="C:endoplasmic reticulum membrane"/>
    <property type="evidence" value="ECO:0000318"/>
    <property type="project" value="GO_Central"/>
</dbReference>
<keyword evidence="10 12" id="KW-0472">Membrane</keyword>
<organism evidence="15 16">
    <name type="scientific">Daphnia pulex</name>
    <name type="common">Water flea</name>
    <dbReference type="NCBI Taxonomy" id="6669"/>
    <lineage>
        <taxon>Eukaryota</taxon>
        <taxon>Metazoa</taxon>
        <taxon>Ecdysozoa</taxon>
        <taxon>Arthropoda</taxon>
        <taxon>Crustacea</taxon>
        <taxon>Branchiopoda</taxon>
        <taxon>Diplostraca</taxon>
        <taxon>Cladocera</taxon>
        <taxon>Anomopoda</taxon>
        <taxon>Daphniidae</taxon>
        <taxon>Daphnia</taxon>
    </lineage>
</organism>
<keyword evidence="6 12" id="KW-0808">Transferase</keyword>
<feature type="transmembrane region" description="Helical" evidence="12">
    <location>
        <begin position="742"/>
        <end position="761"/>
    </location>
</feature>
<evidence type="ECO:0000313" key="15">
    <source>
        <dbReference type="EMBL" id="EFX67140.1"/>
    </source>
</evidence>
<dbReference type="HOGENOM" id="CLU_007676_0_0_1"/>
<dbReference type="SUPFAM" id="SSF53649">
    <property type="entry name" value="Alkaline phosphatase-like"/>
    <property type="match status" value="1"/>
</dbReference>
<dbReference type="Pfam" id="PF04987">
    <property type="entry name" value="PigN"/>
    <property type="match status" value="1"/>
</dbReference>
<evidence type="ECO:0000256" key="13">
    <source>
        <dbReference type="SAM" id="SignalP"/>
    </source>
</evidence>
<gene>
    <name evidence="15" type="ORF">DAPPUDRAFT_302216</name>
</gene>
<evidence type="ECO:0000256" key="2">
    <source>
        <dbReference type="ARBA" id="ARBA00004687"/>
    </source>
</evidence>
<feature type="transmembrane region" description="Helical" evidence="12">
    <location>
        <begin position="846"/>
        <end position="866"/>
    </location>
</feature>
<dbReference type="FunCoup" id="E9HMA0">
    <property type="interactions" value="1096"/>
</dbReference>
<feature type="domain" description="GPI ethanolamine phosphate transferase 1 C-terminal" evidence="14">
    <location>
        <begin position="416"/>
        <end position="838"/>
    </location>
</feature>
<feature type="transmembrane region" description="Helical" evidence="12">
    <location>
        <begin position="660"/>
        <end position="679"/>
    </location>
</feature>
<comment type="pathway">
    <text evidence="2 12">Glycolipid biosynthesis; glycosylphosphatidylinositol-anchor biosynthesis.</text>
</comment>
<dbReference type="GO" id="GO:0006506">
    <property type="term" value="P:GPI anchor biosynthetic process"/>
    <property type="evidence" value="ECO:0000318"/>
    <property type="project" value="GO_Central"/>
</dbReference>
<dbReference type="InterPro" id="IPR007070">
    <property type="entry name" value="GPI_EtnP_transferase_1"/>
</dbReference>
<evidence type="ECO:0000256" key="12">
    <source>
        <dbReference type="RuleBase" id="RU367138"/>
    </source>
</evidence>
<dbReference type="InterPro" id="IPR002591">
    <property type="entry name" value="Phosphodiest/P_Trfase"/>
</dbReference>
<feature type="transmembrane region" description="Helical" evidence="12">
    <location>
        <begin position="781"/>
        <end position="802"/>
    </location>
</feature>
<dbReference type="EC" id="2.-.-.-" evidence="12"/>
<keyword evidence="7 12" id="KW-0812">Transmembrane</keyword>
<comment type="subcellular location">
    <subcellularLocation>
        <location evidence="1 12">Endoplasmic reticulum membrane</location>
        <topology evidence="1 12">Multi-pass membrane protein</topology>
    </subcellularLocation>
</comment>
<evidence type="ECO:0000256" key="10">
    <source>
        <dbReference type="ARBA" id="ARBA00023136"/>
    </source>
</evidence>
<feature type="signal peptide" evidence="13">
    <location>
        <begin position="1"/>
        <end position="30"/>
    </location>
</feature>
<comment type="similarity">
    <text evidence="3 12">Belongs to the PIGG/PIGN/PIGO family. PIGN subfamily.</text>
</comment>
<keyword evidence="5 12" id="KW-0337">GPI-anchor biosynthesis</keyword>
<feature type="transmembrane region" description="Helical" evidence="12">
    <location>
        <begin position="525"/>
        <end position="558"/>
    </location>
</feature>
<dbReference type="InterPro" id="IPR037671">
    <property type="entry name" value="PIGN_N"/>
</dbReference>
<keyword evidence="11" id="KW-0325">Glycoprotein</keyword>
<evidence type="ECO:0000256" key="11">
    <source>
        <dbReference type="ARBA" id="ARBA00023180"/>
    </source>
</evidence>
<evidence type="ECO:0000256" key="9">
    <source>
        <dbReference type="ARBA" id="ARBA00022989"/>
    </source>
</evidence>
<dbReference type="EMBL" id="GL732685">
    <property type="protein sequence ID" value="EFX67140.1"/>
    <property type="molecule type" value="Genomic_DNA"/>
</dbReference>
<keyword evidence="9 12" id="KW-1133">Transmembrane helix</keyword>
<dbReference type="eggNOG" id="KOG2124">
    <property type="taxonomic scope" value="Eukaryota"/>
</dbReference>
<dbReference type="Pfam" id="PF01663">
    <property type="entry name" value="Phosphodiest"/>
    <property type="match status" value="1"/>
</dbReference>
<evidence type="ECO:0000256" key="7">
    <source>
        <dbReference type="ARBA" id="ARBA00022692"/>
    </source>
</evidence>
<evidence type="ECO:0000256" key="1">
    <source>
        <dbReference type="ARBA" id="ARBA00004477"/>
    </source>
</evidence>
<dbReference type="PhylomeDB" id="E9HMA0"/>
<evidence type="ECO:0000256" key="8">
    <source>
        <dbReference type="ARBA" id="ARBA00022824"/>
    </source>
</evidence>
<protein>
    <recommendedName>
        <fullName evidence="4 12">GPI ethanolamine phosphate transferase 1</fullName>
        <ecNumber evidence="12">2.-.-.-</ecNumber>
    </recommendedName>
</protein>
<name>E9HMA0_DAPPU</name>
<evidence type="ECO:0000256" key="5">
    <source>
        <dbReference type="ARBA" id="ARBA00022502"/>
    </source>
</evidence>
<dbReference type="Gene3D" id="3.40.720.10">
    <property type="entry name" value="Alkaline Phosphatase, subunit A"/>
    <property type="match status" value="1"/>
</dbReference>